<keyword evidence="5" id="KW-0862">Zinc</keyword>
<keyword evidence="5" id="KW-0406">Ion transport</keyword>
<dbReference type="PRINTS" id="PR00691">
    <property type="entry name" value="ADHESINB"/>
</dbReference>
<evidence type="ECO:0000256" key="1">
    <source>
        <dbReference type="ARBA" id="ARBA00011028"/>
    </source>
</evidence>
<evidence type="ECO:0000256" key="3">
    <source>
        <dbReference type="ARBA" id="ARBA00022448"/>
    </source>
</evidence>
<comment type="caution">
    <text evidence="7">The sequence shown here is derived from an EMBL/GenBank/DDBJ whole genome shotgun (WGS) entry which is preliminary data.</text>
</comment>
<name>A0ABT8TGF1_9GAMM</name>
<evidence type="ECO:0000256" key="5">
    <source>
        <dbReference type="ARBA" id="ARBA00022906"/>
    </source>
</evidence>
<dbReference type="Proteomes" id="UP001168380">
    <property type="component" value="Unassembled WGS sequence"/>
</dbReference>
<sequence>MPRPCRFHRLWLFALLILMTLPGRASEPLQVLTSIRPLALIAAEVVAPDDRLESLLPAGVSPHAFSLRVSDMRALTGADLVLWVGPQLEAFLAKPLAGAASRSLQAAALNEMSWPSAAPVDDHGHGHGHGVDNHLWLNPNNAVVLAEALAERLGQLRPDLAGQYRDRAEAFARRMASLDQTLMAALAPVSERGFAVYHDGYRHFVEHYGLRQLDYVSVTPELTAGAKHLYHLEQALRDQAACLFVEPYADTTSARQLGERLGLGVSELDPLASNRAVESYDALMRGLADTMLACLLGDQR</sequence>
<dbReference type="PRINTS" id="PR00690">
    <property type="entry name" value="ADHESNFAMILY"/>
</dbReference>
<dbReference type="EMBL" id="JAULRT010000046">
    <property type="protein sequence ID" value="MDO3381761.1"/>
    <property type="molecule type" value="Genomic_DNA"/>
</dbReference>
<dbReference type="InterPro" id="IPR050492">
    <property type="entry name" value="Bact_metal-bind_prot9"/>
</dbReference>
<proteinExistence type="inferred from homology"/>
<dbReference type="RefSeq" id="WP_302711916.1">
    <property type="nucleotide sequence ID" value="NZ_JAULRT010000046.1"/>
</dbReference>
<dbReference type="InterPro" id="IPR006129">
    <property type="entry name" value="AdhesinB"/>
</dbReference>
<organism evidence="7 8">
    <name type="scientific">Gilvimarinus algae</name>
    <dbReference type="NCBI Taxonomy" id="3058037"/>
    <lineage>
        <taxon>Bacteria</taxon>
        <taxon>Pseudomonadati</taxon>
        <taxon>Pseudomonadota</taxon>
        <taxon>Gammaproteobacteria</taxon>
        <taxon>Cellvibrionales</taxon>
        <taxon>Cellvibrionaceae</taxon>
        <taxon>Gilvimarinus</taxon>
    </lineage>
</organism>
<evidence type="ECO:0000313" key="8">
    <source>
        <dbReference type="Proteomes" id="UP001168380"/>
    </source>
</evidence>
<keyword evidence="3 6" id="KW-0813">Transport</keyword>
<evidence type="ECO:0000256" key="6">
    <source>
        <dbReference type="RuleBase" id="RU003512"/>
    </source>
</evidence>
<dbReference type="InterPro" id="IPR006127">
    <property type="entry name" value="ZnuA-like"/>
</dbReference>
<protein>
    <recommendedName>
        <fullName evidence="2">High-affinity zinc uptake system protein ZnuA</fullName>
    </recommendedName>
</protein>
<dbReference type="InterPro" id="IPR006128">
    <property type="entry name" value="Lipoprotein_PsaA-like"/>
</dbReference>
<evidence type="ECO:0000256" key="2">
    <source>
        <dbReference type="ARBA" id="ARBA00015915"/>
    </source>
</evidence>
<keyword evidence="4" id="KW-0732">Signal</keyword>
<dbReference type="PANTHER" id="PTHR42953:SF3">
    <property type="entry name" value="HIGH-AFFINITY ZINC UPTAKE SYSTEM PROTEIN ZNUA"/>
    <property type="match status" value="1"/>
</dbReference>
<keyword evidence="5" id="KW-0864">Zinc transport</keyword>
<accession>A0ABT8TGF1</accession>
<dbReference type="SUPFAM" id="SSF53807">
    <property type="entry name" value="Helical backbone' metal receptor"/>
    <property type="match status" value="1"/>
</dbReference>
<keyword evidence="8" id="KW-1185">Reference proteome</keyword>
<reference evidence="7" key="1">
    <citation type="submission" date="2023-07" db="EMBL/GenBank/DDBJ databases">
        <title>Gilvimarinus algae sp. nov., isolated from the surface of Kelp.</title>
        <authorList>
            <person name="Sun Y.Y."/>
            <person name="Gong Y."/>
            <person name="Du Z.J."/>
        </authorList>
    </citation>
    <scope>NUCLEOTIDE SEQUENCE</scope>
    <source>
        <strain evidence="7">SDUM040014</strain>
    </source>
</reference>
<dbReference type="Pfam" id="PF01297">
    <property type="entry name" value="ZnuA"/>
    <property type="match status" value="1"/>
</dbReference>
<comment type="similarity">
    <text evidence="1 6">Belongs to the bacterial solute-binding protein 9 family.</text>
</comment>
<dbReference type="PANTHER" id="PTHR42953">
    <property type="entry name" value="HIGH-AFFINITY ZINC UPTAKE SYSTEM PROTEIN ZNUA-RELATED"/>
    <property type="match status" value="1"/>
</dbReference>
<gene>
    <name evidence="7" type="ORF">QWI16_06205</name>
</gene>
<dbReference type="Gene3D" id="3.40.50.1980">
    <property type="entry name" value="Nitrogenase molybdenum iron protein domain"/>
    <property type="match status" value="2"/>
</dbReference>
<evidence type="ECO:0000313" key="7">
    <source>
        <dbReference type="EMBL" id="MDO3381761.1"/>
    </source>
</evidence>
<evidence type="ECO:0000256" key="4">
    <source>
        <dbReference type="ARBA" id="ARBA00022729"/>
    </source>
</evidence>